<reference evidence="1" key="1">
    <citation type="journal article" date="2013" name="Extremophiles">
        <title>Proteinivorax tanatarense gen. nov., sp. nov., an anaerobic, haloalkaliphilic, proteolytic bacterium isolated from a decaying algal bloom, and proposal of Proteinivoraceae fam. nov.</title>
        <authorList>
            <person name="Kevbrin V."/>
            <person name="Boltyanskaya Y."/>
            <person name="Zhilina T."/>
            <person name="Kolganova T."/>
            <person name="Lavrentjeva E."/>
            <person name="Kuznetsov B."/>
        </authorList>
    </citation>
    <scope>NUCLEOTIDE SEQUENCE</scope>
    <source>
        <strain evidence="1">Z-910T</strain>
    </source>
</reference>
<sequence>MLISIDESVIDFIRENKEELNYCSKVIKSLNTIARAYADKEHFVIGDVYTLEYLCKCELLENTSKRMFTSISSQYVFIAGLQDRLNCKVVAHKKGNNFFKEGNEYWVPIDRFEKLRESYLVSEDLSDCGFYESLCKKMMRGKRNFDGVNLKFFPDSCSGNQADRTVTSLLQRGHEAFILLIVDTDKDHHESRPGPSFDEALKVYKKTKTSNVIKLHEMKLREKENLVPPSLFLLIENPPHEEILRFLSELEPYPEYENVLRYLDIKDGFKVGTYIGRGLYENVIKGLETENLLACSLTNDNNKTIFNGIGNKVLENKFQKQVLEGGLLSIIKEKEKLLEEGKEIPRNVLVELNYKYNKSKELFASLPTYIEEDWHQLCEDIVSWGCCPQNVKEVN</sequence>
<dbReference type="RefSeq" id="WP_350343965.1">
    <property type="nucleotide sequence ID" value="NZ_CP158367.1"/>
</dbReference>
<evidence type="ECO:0000313" key="1">
    <source>
        <dbReference type="EMBL" id="XBX75220.1"/>
    </source>
</evidence>
<gene>
    <name evidence="1" type="ORF">PRVXT_000330</name>
</gene>
<name>A0AAU7VMB8_9FIRM</name>
<organism evidence="1">
    <name type="scientific">Proteinivorax tanatarense</name>
    <dbReference type="NCBI Taxonomy" id="1260629"/>
    <lineage>
        <taxon>Bacteria</taxon>
        <taxon>Bacillati</taxon>
        <taxon>Bacillota</taxon>
        <taxon>Clostridia</taxon>
        <taxon>Eubacteriales</taxon>
        <taxon>Proteinivoracaceae</taxon>
        <taxon>Proteinivorax</taxon>
    </lineage>
</organism>
<dbReference type="AlphaFoldDB" id="A0AAU7VMB8"/>
<protein>
    <submittedName>
        <fullName evidence="1">Uncharacterized protein</fullName>
    </submittedName>
</protein>
<dbReference type="EMBL" id="CP158367">
    <property type="protein sequence ID" value="XBX75220.1"/>
    <property type="molecule type" value="Genomic_DNA"/>
</dbReference>
<accession>A0AAU7VMB8</accession>
<proteinExistence type="predicted"/>
<reference evidence="1" key="2">
    <citation type="submission" date="2024-06" db="EMBL/GenBank/DDBJ databases">
        <authorList>
            <person name="Petrova K.O."/>
            <person name="Toshchakov S.V."/>
            <person name="Boltjanskaja Y.V."/>
            <person name="Kevbrin V."/>
        </authorList>
    </citation>
    <scope>NUCLEOTIDE SEQUENCE</scope>
    <source>
        <strain evidence="1">Z-910T</strain>
    </source>
</reference>